<name>A0ABQ8UXN9_9EUKA</name>
<dbReference type="EMBL" id="JAPMOS010000004">
    <property type="protein sequence ID" value="KAJ4462154.1"/>
    <property type="molecule type" value="Genomic_DNA"/>
</dbReference>
<feature type="compositionally biased region" description="Low complexity" evidence="1">
    <location>
        <begin position="66"/>
        <end position="86"/>
    </location>
</feature>
<accession>A0ABQ8UXN9</accession>
<dbReference type="SUPFAM" id="SSF69322">
    <property type="entry name" value="Tricorn protease domain 2"/>
    <property type="match status" value="1"/>
</dbReference>
<evidence type="ECO:0000313" key="3">
    <source>
        <dbReference type="Proteomes" id="UP001141327"/>
    </source>
</evidence>
<proteinExistence type="predicted"/>
<sequence length="242" mass="25681">MLFSLVKLLSFDGASEPKIVVAAQGGWKGYEFFAFALSNGSLVFRHVSASGVPIIRTFQWKKDAPAAVAPPSSGPGASGVPQAGQQTPSPPQPRSIVAMAFSPCASWLMVILGEGTIFLIPMCAVFPKALLVQPAPQARLTQPTEPTIRHQYFELDPAATTVHEILVLSRSRGAPANISGCSWWVSSDGTQYGIVTSENGYVAIIDFATRTMTEIVTRMAITKAQVVSDAIQGLTVCPDCGV</sequence>
<organism evidence="2 3">
    <name type="scientific">Paratrimastix pyriformis</name>
    <dbReference type="NCBI Taxonomy" id="342808"/>
    <lineage>
        <taxon>Eukaryota</taxon>
        <taxon>Metamonada</taxon>
        <taxon>Preaxostyla</taxon>
        <taxon>Paratrimastigidae</taxon>
        <taxon>Paratrimastix</taxon>
    </lineage>
</organism>
<gene>
    <name evidence="2" type="ORF">PAPYR_1335</name>
</gene>
<reference evidence="2" key="1">
    <citation type="journal article" date="2022" name="bioRxiv">
        <title>Genomics of Preaxostyla Flagellates Illuminates Evolutionary Transitions and the Path Towards Mitochondrial Loss.</title>
        <authorList>
            <person name="Novak L.V.F."/>
            <person name="Treitli S.C."/>
            <person name="Pyrih J."/>
            <person name="Halakuc P."/>
            <person name="Pipaliya S.V."/>
            <person name="Vacek V."/>
            <person name="Brzon O."/>
            <person name="Soukal P."/>
            <person name="Eme L."/>
            <person name="Dacks J.B."/>
            <person name="Karnkowska A."/>
            <person name="Elias M."/>
            <person name="Hampl V."/>
        </authorList>
    </citation>
    <scope>NUCLEOTIDE SEQUENCE</scope>
    <source>
        <strain evidence="2">RCP-MX</strain>
    </source>
</reference>
<feature type="region of interest" description="Disordered" evidence="1">
    <location>
        <begin position="66"/>
        <end position="92"/>
    </location>
</feature>
<evidence type="ECO:0000313" key="2">
    <source>
        <dbReference type="EMBL" id="KAJ4462154.1"/>
    </source>
</evidence>
<keyword evidence="3" id="KW-1185">Reference proteome</keyword>
<protein>
    <submittedName>
        <fullName evidence="2">Uncharacterized protein</fullName>
    </submittedName>
</protein>
<dbReference type="Proteomes" id="UP001141327">
    <property type="component" value="Unassembled WGS sequence"/>
</dbReference>
<evidence type="ECO:0000256" key="1">
    <source>
        <dbReference type="SAM" id="MobiDB-lite"/>
    </source>
</evidence>
<comment type="caution">
    <text evidence="2">The sequence shown here is derived from an EMBL/GenBank/DDBJ whole genome shotgun (WGS) entry which is preliminary data.</text>
</comment>